<name>A0A150IPJ2_9EURY</name>
<dbReference type="AlphaFoldDB" id="A0A150IPJ2"/>
<sequence length="153" mass="17302">MVQAWIPEDLLEKALKLSKGSLTETILLSIETYVKSGKSEKELAQERLNAALLEAAEAKAELDEINKRESNNLAKEKEEPIKIHKTPISKNLSEKECNDIWEQKMWPHIKKKISEHGIEKVVNDEHLLSNFSKSLGVTNDELKEKICITAGVV</sequence>
<protein>
    <submittedName>
        <fullName evidence="3">Uncharacterized protein</fullName>
    </submittedName>
</protein>
<dbReference type="Proteomes" id="UP000092403">
    <property type="component" value="Unassembled WGS sequence"/>
</dbReference>
<evidence type="ECO:0000313" key="5">
    <source>
        <dbReference type="Proteomes" id="UP000091929"/>
    </source>
</evidence>
<evidence type="ECO:0000313" key="2">
    <source>
        <dbReference type="EMBL" id="KYC44304.1"/>
    </source>
</evidence>
<dbReference type="EMBL" id="LNJC01000054">
    <property type="protein sequence ID" value="KYC48963.1"/>
    <property type="molecule type" value="Genomic_DNA"/>
</dbReference>
<evidence type="ECO:0000313" key="4">
    <source>
        <dbReference type="EMBL" id="KYC48963.1"/>
    </source>
</evidence>
<evidence type="ECO:0000256" key="1">
    <source>
        <dbReference type="SAM" id="Coils"/>
    </source>
</evidence>
<organism evidence="3 5">
    <name type="scientific">Candidatus Methanofastidiosum methylothiophilum</name>
    <dbReference type="NCBI Taxonomy" id="1705564"/>
    <lineage>
        <taxon>Archaea</taxon>
        <taxon>Methanobacteriati</taxon>
        <taxon>Methanobacteriota</taxon>
        <taxon>Stenosarchaea group</taxon>
        <taxon>Candidatus Methanofastidiosia</taxon>
        <taxon>Candidatus Methanofastidiosales</taxon>
        <taxon>Candidatus Methanofastidiosaceae</taxon>
        <taxon>Candidatus Methanofastidiosum</taxon>
    </lineage>
</organism>
<dbReference type="EMBL" id="LNGF01000042">
    <property type="protein sequence ID" value="KYC46870.1"/>
    <property type="molecule type" value="Genomic_DNA"/>
</dbReference>
<evidence type="ECO:0000313" key="6">
    <source>
        <dbReference type="Proteomes" id="UP000092401"/>
    </source>
</evidence>
<proteinExistence type="predicted"/>
<feature type="coiled-coil region" evidence="1">
    <location>
        <begin position="41"/>
        <end position="79"/>
    </location>
</feature>
<reference evidence="5 6" key="1">
    <citation type="journal article" date="2016" name="ISME J.">
        <title>Chasing the elusive Euryarchaeota class WSA2: genomes reveal a uniquely fastidious methyl-reducing methanogen.</title>
        <authorList>
            <person name="Nobu M.K."/>
            <person name="Narihiro T."/>
            <person name="Kuroda K."/>
            <person name="Mei R."/>
            <person name="Liu W.T."/>
        </authorList>
    </citation>
    <scope>NUCLEOTIDE SEQUENCE [LARGE SCALE GENOMIC DNA]</scope>
    <source>
        <strain evidence="2">B03fssc0709_Meth_Bin005</strain>
        <strain evidence="3">B15fssc0709_Meth_Bin003</strain>
        <strain evidence="4">BMIXfssc0709_Meth_Bin006</strain>
    </source>
</reference>
<accession>A0A150IHX7</accession>
<evidence type="ECO:0000313" key="3">
    <source>
        <dbReference type="EMBL" id="KYC46870.1"/>
    </source>
</evidence>
<accession>A0A150IVG0</accession>
<gene>
    <name evidence="2" type="ORF">APG10_01828</name>
    <name evidence="3" type="ORF">APG11_01629</name>
    <name evidence="4" type="ORF">APG12_01735</name>
</gene>
<dbReference type="EMBL" id="LNGE01000082">
    <property type="protein sequence ID" value="KYC44304.1"/>
    <property type="molecule type" value="Genomic_DNA"/>
</dbReference>
<dbReference type="Proteomes" id="UP000091929">
    <property type="component" value="Unassembled WGS sequence"/>
</dbReference>
<accession>A0A150IPJ2</accession>
<comment type="caution">
    <text evidence="3">The sequence shown here is derived from an EMBL/GenBank/DDBJ whole genome shotgun (WGS) entry which is preliminary data.</text>
</comment>
<keyword evidence="1" id="KW-0175">Coiled coil</keyword>
<dbReference type="Proteomes" id="UP000092401">
    <property type="component" value="Unassembled WGS sequence"/>
</dbReference>